<dbReference type="CDD" id="cd00093">
    <property type="entry name" value="HTH_XRE"/>
    <property type="match status" value="1"/>
</dbReference>
<evidence type="ECO:0000256" key="2">
    <source>
        <dbReference type="SAM" id="MobiDB-lite"/>
    </source>
</evidence>
<feature type="domain" description="HTH cro/C1-type" evidence="3">
    <location>
        <begin position="4"/>
        <end position="58"/>
    </location>
</feature>
<dbReference type="Proteomes" id="UP000027665">
    <property type="component" value="Unassembled WGS sequence"/>
</dbReference>
<keyword evidence="1" id="KW-0238">DNA-binding</keyword>
<dbReference type="PANTHER" id="PTHR46558:SF11">
    <property type="entry name" value="HTH-TYPE TRANSCRIPTIONAL REGULATOR XRE"/>
    <property type="match status" value="1"/>
</dbReference>
<sequence>MTSIKKIREIRKMTQSELAERINISTVSLSRYENGVRNPRATELSKMAEVLNCSVDELLRDDANPTAPLSEQRQGESETA</sequence>
<organism evidence="4 5">
    <name type="scientific">Synergistes jonesii</name>
    <dbReference type="NCBI Taxonomy" id="2754"/>
    <lineage>
        <taxon>Bacteria</taxon>
        <taxon>Thermotogati</taxon>
        <taxon>Synergistota</taxon>
        <taxon>Synergistia</taxon>
        <taxon>Synergistales</taxon>
        <taxon>Synergistaceae</taxon>
        <taxon>Synergistes</taxon>
    </lineage>
</organism>
<dbReference type="InterPro" id="IPR001387">
    <property type="entry name" value="Cro/C1-type_HTH"/>
</dbReference>
<accession>A0A073IMZ9</accession>
<evidence type="ECO:0000313" key="5">
    <source>
        <dbReference type="Proteomes" id="UP000027665"/>
    </source>
</evidence>
<dbReference type="InterPro" id="IPR010982">
    <property type="entry name" value="Lambda_DNA-bd_dom_sf"/>
</dbReference>
<dbReference type="RefSeq" id="WP_037977039.1">
    <property type="nucleotide sequence ID" value="NZ_JMKI01000037.1"/>
</dbReference>
<dbReference type="Pfam" id="PF01381">
    <property type="entry name" value="HTH_3"/>
    <property type="match status" value="1"/>
</dbReference>
<dbReference type="SUPFAM" id="SSF47413">
    <property type="entry name" value="lambda repressor-like DNA-binding domains"/>
    <property type="match status" value="1"/>
</dbReference>
<reference evidence="4 5" key="1">
    <citation type="submission" date="2014-04" db="EMBL/GenBank/DDBJ databases">
        <title>Draft Genome Sequence of Synergistes jonesii.</title>
        <authorList>
            <person name="Coil D.A."/>
            <person name="Eisen J.A."/>
            <person name="Holland-Moritz H.E."/>
        </authorList>
    </citation>
    <scope>NUCLEOTIDE SEQUENCE [LARGE SCALE GENOMIC DNA]</scope>
    <source>
        <strain evidence="4 5">78-1</strain>
    </source>
</reference>
<dbReference type="GeneID" id="90984015"/>
<dbReference type="PANTHER" id="PTHR46558">
    <property type="entry name" value="TRACRIPTIONAL REGULATORY PROTEIN-RELATED-RELATED"/>
    <property type="match status" value="1"/>
</dbReference>
<dbReference type="STRING" id="2754.EH55_07095"/>
<gene>
    <name evidence="4" type="ORF">EH55_07095</name>
</gene>
<name>A0A073IMZ9_9BACT</name>
<dbReference type="EMBL" id="JMKI01000037">
    <property type="protein sequence ID" value="KEJ91733.1"/>
    <property type="molecule type" value="Genomic_DNA"/>
</dbReference>
<evidence type="ECO:0000259" key="3">
    <source>
        <dbReference type="PROSITE" id="PS50943"/>
    </source>
</evidence>
<dbReference type="SMART" id="SM00530">
    <property type="entry name" value="HTH_XRE"/>
    <property type="match status" value="1"/>
</dbReference>
<dbReference type="GO" id="GO:0003677">
    <property type="term" value="F:DNA binding"/>
    <property type="evidence" value="ECO:0007669"/>
    <property type="project" value="UniProtKB-KW"/>
</dbReference>
<dbReference type="AlphaFoldDB" id="A0A073IMZ9"/>
<protein>
    <recommendedName>
        <fullName evidence="3">HTH cro/C1-type domain-containing protein</fullName>
    </recommendedName>
</protein>
<keyword evidence="5" id="KW-1185">Reference proteome</keyword>
<comment type="caution">
    <text evidence="4">The sequence shown here is derived from an EMBL/GenBank/DDBJ whole genome shotgun (WGS) entry which is preliminary data.</text>
</comment>
<evidence type="ECO:0000313" key="4">
    <source>
        <dbReference type="EMBL" id="KEJ91733.1"/>
    </source>
</evidence>
<feature type="region of interest" description="Disordered" evidence="2">
    <location>
        <begin position="59"/>
        <end position="80"/>
    </location>
</feature>
<dbReference type="PROSITE" id="PS50943">
    <property type="entry name" value="HTH_CROC1"/>
    <property type="match status" value="1"/>
</dbReference>
<evidence type="ECO:0000256" key="1">
    <source>
        <dbReference type="ARBA" id="ARBA00023125"/>
    </source>
</evidence>
<dbReference type="Gene3D" id="1.10.260.40">
    <property type="entry name" value="lambda repressor-like DNA-binding domains"/>
    <property type="match status" value="1"/>
</dbReference>
<proteinExistence type="predicted"/>